<evidence type="ECO:0000256" key="3">
    <source>
        <dbReference type="ARBA" id="ARBA00019377"/>
    </source>
</evidence>
<keyword evidence="4" id="KW-0694">RNA-binding</keyword>
<dbReference type="SUPFAM" id="SSF111064">
    <property type="entry name" value="Hut operon positive regulatory protein HutP"/>
    <property type="match status" value="1"/>
</dbReference>
<reference evidence="7" key="1">
    <citation type="submission" date="2016-04" db="EMBL/GenBank/DDBJ databases">
        <authorList>
            <person name="Evans L.H."/>
            <person name="Alamgir A."/>
            <person name="Owens N."/>
            <person name="Weber N.D."/>
            <person name="Virtaneva K."/>
            <person name="Barbian K."/>
            <person name="Babar A."/>
            <person name="Rosenke K."/>
        </authorList>
    </citation>
    <scope>NUCLEOTIDE SEQUENCE</scope>
    <source>
        <strain evidence="7">86</strain>
    </source>
</reference>
<evidence type="ECO:0000313" key="7">
    <source>
        <dbReference type="EMBL" id="SBW06446.1"/>
    </source>
</evidence>
<accession>A0A212K466</accession>
<evidence type="ECO:0000256" key="1">
    <source>
        <dbReference type="ARBA" id="ARBA00002945"/>
    </source>
</evidence>
<dbReference type="CDD" id="cd11640">
    <property type="entry name" value="HutP"/>
    <property type="match status" value="1"/>
</dbReference>
<evidence type="ECO:0000256" key="5">
    <source>
        <dbReference type="ARBA" id="ARBA00023015"/>
    </source>
</evidence>
<dbReference type="InterPro" id="IPR015111">
    <property type="entry name" value="Regulatory_HutP"/>
</dbReference>
<comment type="function">
    <text evidence="1">Antiterminator that binds to cis-acting regulatory sequences on the mRNA in the presence of histidine, thereby suppressing transcription termination and activating the hut operon for histidine utilization.</text>
</comment>
<dbReference type="GO" id="GO:0003723">
    <property type="term" value="F:RNA binding"/>
    <property type="evidence" value="ECO:0007669"/>
    <property type="project" value="UniProtKB-KW"/>
</dbReference>
<name>A0A212K466_9PROT</name>
<evidence type="ECO:0000256" key="2">
    <source>
        <dbReference type="ARBA" id="ARBA00009992"/>
    </source>
</evidence>
<evidence type="ECO:0000256" key="4">
    <source>
        <dbReference type="ARBA" id="ARBA00022884"/>
    </source>
</evidence>
<sequence>MTTPSNRIGKVAMMIAMSADADEKQVIETLSRGSSLRIAVTYVSGALSYVQKNFVKTLVGSALHGNVVTKDTGQVHAVIHAGLEAIHGITPLVAGESQLKLKVAIVNDGTWLAIAAYGESAFHPATNHERFGFGIMHI</sequence>
<comment type="similarity">
    <text evidence="2">Belongs to the HutP family.</text>
</comment>
<organism evidence="7">
    <name type="scientific">uncultured Alphaproteobacteria bacterium</name>
    <dbReference type="NCBI Taxonomy" id="91750"/>
    <lineage>
        <taxon>Bacteria</taxon>
        <taxon>Pseudomonadati</taxon>
        <taxon>Pseudomonadota</taxon>
        <taxon>Alphaproteobacteria</taxon>
        <taxon>environmental samples</taxon>
    </lineage>
</organism>
<keyword evidence="6" id="KW-0804">Transcription</keyword>
<dbReference type="InterPro" id="IPR036482">
    <property type="entry name" value="Regulatory_HutP_sf"/>
</dbReference>
<dbReference type="AlphaFoldDB" id="A0A212K466"/>
<gene>
    <name evidence="7" type="ORF">KL86APRO_12107</name>
</gene>
<proteinExistence type="inferred from homology"/>
<dbReference type="Gene3D" id="3.40.1510.10">
    <property type="entry name" value="Hut operon regulatory protein HutP"/>
    <property type="match status" value="1"/>
</dbReference>
<evidence type="ECO:0000256" key="6">
    <source>
        <dbReference type="ARBA" id="ARBA00023163"/>
    </source>
</evidence>
<dbReference type="Pfam" id="PF09021">
    <property type="entry name" value="HutP"/>
    <property type="match status" value="1"/>
</dbReference>
<keyword evidence="5" id="KW-0805">Transcription regulation</keyword>
<dbReference type="EMBL" id="FLUO01000001">
    <property type="protein sequence ID" value="SBW06446.1"/>
    <property type="molecule type" value="Genomic_DNA"/>
</dbReference>
<protein>
    <recommendedName>
        <fullName evidence="3">Hut operon positive regulatory protein</fullName>
    </recommendedName>
</protein>